<sequence>MVVASLSSVAESDSFAKASFESSGSIVGFSSSSTSSHQSQHVVANNENANKISCSSSSTEATSRNSCERVPSTLNTNANPASLPKPHKAQDDAWASIQSLKSKVGDVGMAHFKILCRLGHGDIGRVFLAQLKGTQSCFAMKVMDKEALTQRKKVQRMYREREILEFVDHPFLPTLYAHFEADQFSCLVMDYCAGGDLHALRQKLPGRRFGMKASQFYAAEVLVALEYLHMLGIVYRDLKPENVLVRGNGHIMLTDFDLSFKCDVEPKLLKCPLSSSTSSSSGRFGLLRSFSMSSSMSSGSISSRLQQTSMDCMLPSTCSIHPLLSCLPPLTGKSQHRQKPNQKISLNQKNPLSMLFLKQSVKVKPKVESPEAQARLDDPNAKDDAHGAQEQVHVSGITESQTVQGVDANLCADEDLMGVELVAEPTQARSMSFVGTHEYLSPEMIAGQGHGNAVDWWTFGIFLFELLYGKTPFKGASNEQTLMNIIKQPLRFPEWGHIHVGEHAKSLIEGLLMKDPKDRLGSIKGASEIKQHPFFRGVNWALIRSMQPPQSPNNFVKSNQQHGTKTSSNIHPHFDYF</sequence>
<gene>
    <name evidence="12" type="ORF">KP509_24G055800</name>
</gene>
<dbReference type="EMBL" id="CM035429">
    <property type="protein sequence ID" value="KAH7300311.1"/>
    <property type="molecule type" value="Genomic_DNA"/>
</dbReference>
<evidence type="ECO:0000256" key="9">
    <source>
        <dbReference type="ARBA" id="ARBA00048679"/>
    </source>
</evidence>
<dbReference type="Pfam" id="PF00069">
    <property type="entry name" value="Pkinase"/>
    <property type="match status" value="2"/>
</dbReference>
<dbReference type="OMA" id="MIAGQGH"/>
<reference evidence="12" key="1">
    <citation type="submission" date="2021-08" db="EMBL/GenBank/DDBJ databases">
        <title>WGS assembly of Ceratopteris richardii.</title>
        <authorList>
            <person name="Marchant D.B."/>
            <person name="Chen G."/>
            <person name="Jenkins J."/>
            <person name="Shu S."/>
            <person name="Leebens-Mack J."/>
            <person name="Grimwood J."/>
            <person name="Schmutz J."/>
            <person name="Soltis P."/>
            <person name="Soltis D."/>
            <person name="Chen Z.-H."/>
        </authorList>
    </citation>
    <scope>NUCLEOTIDE SEQUENCE</scope>
    <source>
        <strain evidence="12">Whitten #5841</strain>
        <tissue evidence="12">Leaf</tissue>
    </source>
</reference>
<evidence type="ECO:0000256" key="1">
    <source>
        <dbReference type="ARBA" id="ARBA00009903"/>
    </source>
</evidence>
<dbReference type="FunFam" id="1.10.510.10:FF:000020">
    <property type="entry name" value="serine/threonine-protein kinase D6PK-like"/>
    <property type="match status" value="1"/>
</dbReference>
<evidence type="ECO:0000256" key="3">
    <source>
        <dbReference type="ARBA" id="ARBA00022527"/>
    </source>
</evidence>
<keyword evidence="4" id="KW-0808">Transferase</keyword>
<feature type="compositionally biased region" description="Low complexity" evidence="10">
    <location>
        <begin position="53"/>
        <end position="65"/>
    </location>
</feature>
<evidence type="ECO:0000256" key="10">
    <source>
        <dbReference type="SAM" id="MobiDB-lite"/>
    </source>
</evidence>
<feature type="domain" description="Protein kinase" evidence="11">
    <location>
        <begin position="112"/>
        <end position="535"/>
    </location>
</feature>
<proteinExistence type="inferred from homology"/>
<accession>A0A8T2RWR8</accession>
<dbReference type="EC" id="2.7.11.1" evidence="2"/>
<feature type="compositionally biased region" description="Basic and acidic residues" evidence="10">
    <location>
        <begin position="367"/>
        <end position="387"/>
    </location>
</feature>
<comment type="similarity">
    <text evidence="1">Belongs to the protein kinase superfamily. AGC Ser/Thr protein kinase family.</text>
</comment>
<dbReference type="InterPro" id="IPR000719">
    <property type="entry name" value="Prot_kinase_dom"/>
</dbReference>
<dbReference type="GO" id="GO:0005524">
    <property type="term" value="F:ATP binding"/>
    <property type="evidence" value="ECO:0007669"/>
    <property type="project" value="UniProtKB-KW"/>
</dbReference>
<evidence type="ECO:0000256" key="6">
    <source>
        <dbReference type="ARBA" id="ARBA00022777"/>
    </source>
</evidence>
<dbReference type="SUPFAM" id="SSF56112">
    <property type="entry name" value="Protein kinase-like (PK-like)"/>
    <property type="match status" value="1"/>
</dbReference>
<dbReference type="InterPro" id="IPR011009">
    <property type="entry name" value="Kinase-like_dom_sf"/>
</dbReference>
<evidence type="ECO:0000256" key="2">
    <source>
        <dbReference type="ARBA" id="ARBA00012513"/>
    </source>
</evidence>
<evidence type="ECO:0000256" key="5">
    <source>
        <dbReference type="ARBA" id="ARBA00022741"/>
    </source>
</evidence>
<evidence type="ECO:0000313" key="13">
    <source>
        <dbReference type="Proteomes" id="UP000825935"/>
    </source>
</evidence>
<dbReference type="PROSITE" id="PS50011">
    <property type="entry name" value="PROTEIN_KINASE_DOM"/>
    <property type="match status" value="1"/>
</dbReference>
<keyword evidence="13" id="KW-1185">Reference proteome</keyword>
<feature type="region of interest" description="Disordered" evidence="10">
    <location>
        <begin position="556"/>
        <end position="577"/>
    </location>
</feature>
<protein>
    <recommendedName>
        <fullName evidence="2">non-specific serine/threonine protein kinase</fullName>
        <ecNumber evidence="2">2.7.11.1</ecNumber>
    </recommendedName>
</protein>
<name>A0A8T2RWR8_CERRI</name>
<evidence type="ECO:0000259" key="11">
    <source>
        <dbReference type="PROSITE" id="PS50011"/>
    </source>
</evidence>
<dbReference type="GO" id="GO:0004674">
    <property type="term" value="F:protein serine/threonine kinase activity"/>
    <property type="evidence" value="ECO:0007669"/>
    <property type="project" value="UniProtKB-KW"/>
</dbReference>
<evidence type="ECO:0000313" key="12">
    <source>
        <dbReference type="EMBL" id="KAH7300311.1"/>
    </source>
</evidence>
<comment type="catalytic activity">
    <reaction evidence="9">
        <text>L-seryl-[protein] + ATP = O-phospho-L-seryl-[protein] + ADP + H(+)</text>
        <dbReference type="Rhea" id="RHEA:17989"/>
        <dbReference type="Rhea" id="RHEA-COMP:9863"/>
        <dbReference type="Rhea" id="RHEA-COMP:11604"/>
        <dbReference type="ChEBI" id="CHEBI:15378"/>
        <dbReference type="ChEBI" id="CHEBI:29999"/>
        <dbReference type="ChEBI" id="CHEBI:30616"/>
        <dbReference type="ChEBI" id="CHEBI:83421"/>
        <dbReference type="ChEBI" id="CHEBI:456216"/>
        <dbReference type="EC" id="2.7.11.1"/>
    </reaction>
</comment>
<dbReference type="AlphaFoldDB" id="A0A8T2RWR8"/>
<dbReference type="PROSITE" id="PS00108">
    <property type="entry name" value="PROTEIN_KINASE_ST"/>
    <property type="match status" value="1"/>
</dbReference>
<dbReference type="OrthoDB" id="1915987at2759"/>
<feature type="region of interest" description="Disordered" evidence="10">
    <location>
        <begin position="367"/>
        <end position="396"/>
    </location>
</feature>
<feature type="compositionally biased region" description="Polar residues" evidence="10">
    <location>
        <begin position="556"/>
        <end position="570"/>
    </location>
</feature>
<evidence type="ECO:0000256" key="7">
    <source>
        <dbReference type="ARBA" id="ARBA00022840"/>
    </source>
</evidence>
<dbReference type="FunFam" id="3.30.200.20:FF:000753">
    <property type="entry name" value="Serine/Threonine Kinase"/>
    <property type="match status" value="1"/>
</dbReference>
<evidence type="ECO:0000256" key="4">
    <source>
        <dbReference type="ARBA" id="ARBA00022679"/>
    </source>
</evidence>
<comment type="catalytic activity">
    <reaction evidence="8">
        <text>L-threonyl-[protein] + ATP = O-phospho-L-threonyl-[protein] + ADP + H(+)</text>
        <dbReference type="Rhea" id="RHEA:46608"/>
        <dbReference type="Rhea" id="RHEA-COMP:11060"/>
        <dbReference type="Rhea" id="RHEA-COMP:11605"/>
        <dbReference type="ChEBI" id="CHEBI:15378"/>
        <dbReference type="ChEBI" id="CHEBI:30013"/>
        <dbReference type="ChEBI" id="CHEBI:30616"/>
        <dbReference type="ChEBI" id="CHEBI:61977"/>
        <dbReference type="ChEBI" id="CHEBI:456216"/>
        <dbReference type="EC" id="2.7.11.1"/>
    </reaction>
</comment>
<keyword evidence="7" id="KW-0067">ATP-binding</keyword>
<organism evidence="12 13">
    <name type="scientific">Ceratopteris richardii</name>
    <name type="common">Triangle waterfern</name>
    <dbReference type="NCBI Taxonomy" id="49495"/>
    <lineage>
        <taxon>Eukaryota</taxon>
        <taxon>Viridiplantae</taxon>
        <taxon>Streptophyta</taxon>
        <taxon>Embryophyta</taxon>
        <taxon>Tracheophyta</taxon>
        <taxon>Polypodiopsida</taxon>
        <taxon>Polypodiidae</taxon>
        <taxon>Polypodiales</taxon>
        <taxon>Pteridineae</taxon>
        <taxon>Pteridaceae</taxon>
        <taxon>Parkerioideae</taxon>
        <taxon>Ceratopteris</taxon>
    </lineage>
</organism>
<dbReference type="Gene3D" id="3.30.200.20">
    <property type="entry name" value="Phosphorylase Kinase, domain 1"/>
    <property type="match status" value="1"/>
</dbReference>
<evidence type="ECO:0000256" key="8">
    <source>
        <dbReference type="ARBA" id="ARBA00047899"/>
    </source>
</evidence>
<keyword evidence="6" id="KW-0418">Kinase</keyword>
<dbReference type="InterPro" id="IPR008271">
    <property type="entry name" value="Ser/Thr_kinase_AS"/>
</dbReference>
<dbReference type="FunFam" id="1.10.510.10:FF:000294">
    <property type="entry name" value="Serine/threonine-protein kinase OXI1"/>
    <property type="match status" value="1"/>
</dbReference>
<dbReference type="PANTHER" id="PTHR45637">
    <property type="entry name" value="FLIPPASE KINASE 1-RELATED"/>
    <property type="match status" value="1"/>
</dbReference>
<feature type="region of interest" description="Disordered" evidence="10">
    <location>
        <begin position="53"/>
        <end position="88"/>
    </location>
</feature>
<dbReference type="Proteomes" id="UP000825935">
    <property type="component" value="Chromosome 24"/>
</dbReference>
<comment type="caution">
    <text evidence="12">The sequence shown here is derived from an EMBL/GenBank/DDBJ whole genome shotgun (WGS) entry which is preliminary data.</text>
</comment>
<dbReference type="Gene3D" id="1.10.510.10">
    <property type="entry name" value="Transferase(Phosphotransferase) domain 1"/>
    <property type="match status" value="2"/>
</dbReference>
<dbReference type="SMART" id="SM00220">
    <property type="entry name" value="S_TKc"/>
    <property type="match status" value="1"/>
</dbReference>
<keyword evidence="5" id="KW-0547">Nucleotide-binding</keyword>
<keyword evidence="3" id="KW-0723">Serine/threonine-protein kinase</keyword>